<feature type="region of interest" description="Disordered" evidence="5">
    <location>
        <begin position="556"/>
        <end position="581"/>
    </location>
</feature>
<dbReference type="InterPro" id="IPR003593">
    <property type="entry name" value="AAA+_ATPase"/>
</dbReference>
<evidence type="ECO:0000256" key="1">
    <source>
        <dbReference type="ARBA" id="ARBA00006914"/>
    </source>
</evidence>
<keyword evidence="2 4" id="KW-0547">Nucleotide-binding</keyword>
<feature type="domain" description="AAA+ ATPase" evidence="6">
    <location>
        <begin position="337"/>
        <end position="473"/>
    </location>
</feature>
<dbReference type="GO" id="GO:0000502">
    <property type="term" value="C:proteasome complex"/>
    <property type="evidence" value="ECO:0007669"/>
    <property type="project" value="UniProtKB-KW"/>
</dbReference>
<dbReference type="GO" id="GO:0005524">
    <property type="term" value="F:ATP binding"/>
    <property type="evidence" value="ECO:0007669"/>
    <property type="project" value="UniProtKB-KW"/>
</dbReference>
<dbReference type="Gene3D" id="1.10.8.60">
    <property type="match status" value="1"/>
</dbReference>
<dbReference type="InterPro" id="IPR027417">
    <property type="entry name" value="P-loop_NTPase"/>
</dbReference>
<sequence>MGSSVLSIRPAVVYLSTRLRHILLRSKLLRTAYLPSSSLPPRPIRSFSSFRSTPRENVHSTSSTPRLVPILAASAAALVLCEHAFCDAPYADITWPSLLQQLQDVQKSHSLQSGFTAMRRPLNETTDAWSFQLTFPISQHADIYALLTTLATALASDTTQSPRMDVDESPTRTVLTVSHDAFHLQLSVPRLGGFDSSVAVELMRVGPDATFSQREVDALIRAYVIGQAAAQHEDGLLDGKNSVDVGPRTILDRGQARPPQRSNPYQYENEKSVAWNKLVDMGVEVFDGKSSNLNWEALAGYEQVKKRIDDTLVLPLSHPEVYDSIVKGTRKRFESNLPKAILYEGPPGCGKTLSAKILAASIGVPFVHVPLETILSKYYGETTKKLADILQTANQLGRCVVFIDECDSIGLSRDSSTEIHEVTRRTLSVLLRHIDGMDGAQNTILLAATNHKEDIDSALMSRFDVVVRFPLPDLETRAAILSLYAKHLSEEELKTIAQISEGFSGRELLDVCEEAERTHGGSIVRRYPQGTKDVGLPGVEEYVAAVGRKAAHVVGRQGGGGVESRDGVRGRIGRPAQSVAT</sequence>
<dbReference type="GO" id="GO:0016887">
    <property type="term" value="F:ATP hydrolysis activity"/>
    <property type="evidence" value="ECO:0007669"/>
    <property type="project" value="InterPro"/>
</dbReference>
<dbReference type="EMBL" id="NBIV01000031">
    <property type="protein sequence ID" value="PXF46946.1"/>
    <property type="molecule type" value="Genomic_DNA"/>
</dbReference>
<accession>A0A2V3IXS3</accession>
<dbReference type="InterPro" id="IPR050221">
    <property type="entry name" value="26S_Proteasome_ATPase"/>
</dbReference>
<proteinExistence type="inferred from homology"/>
<protein>
    <submittedName>
        <fullName evidence="7">Proteasome-activating nucleotidase</fullName>
    </submittedName>
</protein>
<dbReference type="SUPFAM" id="SSF52540">
    <property type="entry name" value="P-loop containing nucleoside triphosphate hydrolases"/>
    <property type="match status" value="1"/>
</dbReference>
<dbReference type="STRING" id="448386.A0A2V3IXS3"/>
<dbReference type="SMART" id="SM00382">
    <property type="entry name" value="AAA"/>
    <property type="match status" value="1"/>
</dbReference>
<dbReference type="InterPro" id="IPR003959">
    <property type="entry name" value="ATPase_AAA_core"/>
</dbReference>
<organism evidence="7 8">
    <name type="scientific">Gracilariopsis chorda</name>
    <dbReference type="NCBI Taxonomy" id="448386"/>
    <lineage>
        <taxon>Eukaryota</taxon>
        <taxon>Rhodophyta</taxon>
        <taxon>Florideophyceae</taxon>
        <taxon>Rhodymeniophycidae</taxon>
        <taxon>Gracilariales</taxon>
        <taxon>Gracilariaceae</taxon>
        <taxon>Gracilariopsis</taxon>
    </lineage>
</organism>
<evidence type="ECO:0000259" key="6">
    <source>
        <dbReference type="SMART" id="SM00382"/>
    </source>
</evidence>
<dbReference type="PANTHER" id="PTHR23073">
    <property type="entry name" value="26S PROTEASOME REGULATORY SUBUNIT"/>
    <property type="match status" value="1"/>
</dbReference>
<dbReference type="OrthoDB" id="5925at2759"/>
<keyword evidence="3 4" id="KW-0067">ATP-binding</keyword>
<dbReference type="PROSITE" id="PS00674">
    <property type="entry name" value="AAA"/>
    <property type="match status" value="1"/>
</dbReference>
<name>A0A2V3IXS3_9FLOR</name>
<dbReference type="Pfam" id="PF00004">
    <property type="entry name" value="AAA"/>
    <property type="match status" value="1"/>
</dbReference>
<keyword evidence="8" id="KW-1185">Reference proteome</keyword>
<dbReference type="Gene3D" id="3.40.50.300">
    <property type="entry name" value="P-loop containing nucleotide triphosphate hydrolases"/>
    <property type="match status" value="1"/>
</dbReference>
<gene>
    <name evidence="7" type="ORF">BWQ96_03284</name>
</gene>
<comment type="similarity">
    <text evidence="1 4">Belongs to the AAA ATPase family.</text>
</comment>
<evidence type="ECO:0000256" key="4">
    <source>
        <dbReference type="RuleBase" id="RU003651"/>
    </source>
</evidence>
<evidence type="ECO:0000313" key="8">
    <source>
        <dbReference type="Proteomes" id="UP000247409"/>
    </source>
</evidence>
<evidence type="ECO:0000256" key="5">
    <source>
        <dbReference type="SAM" id="MobiDB-lite"/>
    </source>
</evidence>
<evidence type="ECO:0000256" key="2">
    <source>
        <dbReference type="ARBA" id="ARBA00022741"/>
    </source>
</evidence>
<dbReference type="CDD" id="cd19481">
    <property type="entry name" value="RecA-like_protease"/>
    <property type="match status" value="1"/>
</dbReference>
<keyword evidence="7" id="KW-0647">Proteasome</keyword>
<evidence type="ECO:0000313" key="7">
    <source>
        <dbReference type="EMBL" id="PXF46946.1"/>
    </source>
</evidence>
<comment type="caution">
    <text evidence="7">The sequence shown here is derived from an EMBL/GenBank/DDBJ whole genome shotgun (WGS) entry which is preliminary data.</text>
</comment>
<dbReference type="Proteomes" id="UP000247409">
    <property type="component" value="Unassembled WGS sequence"/>
</dbReference>
<evidence type="ECO:0000256" key="3">
    <source>
        <dbReference type="ARBA" id="ARBA00022840"/>
    </source>
</evidence>
<reference evidence="7 8" key="1">
    <citation type="journal article" date="2018" name="Mol. Biol. Evol.">
        <title>Analysis of the draft genome of the red seaweed Gracilariopsis chorda provides insights into genome size evolution in Rhodophyta.</title>
        <authorList>
            <person name="Lee J."/>
            <person name="Yang E.C."/>
            <person name="Graf L."/>
            <person name="Yang J.H."/>
            <person name="Qiu H."/>
            <person name="Zel Zion U."/>
            <person name="Chan C.X."/>
            <person name="Stephens T.G."/>
            <person name="Weber A.P.M."/>
            <person name="Boo G.H."/>
            <person name="Boo S.M."/>
            <person name="Kim K.M."/>
            <person name="Shin Y."/>
            <person name="Jung M."/>
            <person name="Lee S.J."/>
            <person name="Yim H.S."/>
            <person name="Lee J.H."/>
            <person name="Bhattacharya D."/>
            <person name="Yoon H.S."/>
        </authorList>
    </citation>
    <scope>NUCLEOTIDE SEQUENCE [LARGE SCALE GENOMIC DNA]</scope>
    <source>
        <strain evidence="7 8">SKKU-2015</strain>
        <tissue evidence="7">Whole body</tissue>
    </source>
</reference>
<dbReference type="AlphaFoldDB" id="A0A2V3IXS3"/>
<dbReference type="InterPro" id="IPR003960">
    <property type="entry name" value="ATPase_AAA_CS"/>
</dbReference>